<keyword evidence="1" id="KW-0175">Coiled coil</keyword>
<dbReference type="AlphaFoldDB" id="A0A660KQ73"/>
<dbReference type="PANTHER" id="PTHR47666">
    <property type="entry name" value="PROTEIN VASCULAR ASSOCIATED DEATH 1, CHLOROPLASTIC"/>
    <property type="match status" value="1"/>
</dbReference>
<evidence type="ECO:0000256" key="1">
    <source>
        <dbReference type="SAM" id="Coils"/>
    </source>
</evidence>
<dbReference type="PANTHER" id="PTHR47666:SF1">
    <property type="entry name" value="PROTEIN VASCULAR ASSOCIATED DEATH 1, CHLOROPLASTIC"/>
    <property type="match status" value="1"/>
</dbReference>
<gene>
    <name evidence="2" type="ORF">FH972_011069</name>
</gene>
<protein>
    <submittedName>
        <fullName evidence="2">Uncharacterized protein</fullName>
    </submittedName>
</protein>
<sequence length="157" mass="17898">MGGTGLCKRKFEFSWPFANAHLSLLTAQFTFTIMPNANSMAIVSFDMPKLGALLEEFKMMKMATYKIGSQLVLFSWAQLSIVVLLARPQHIHVNPQMSSMGSGIGGRSSEAMAWMEKRIHHLKDEMYTVEARLERMRHEQTLLKAQLKDLEHLSKQQ</sequence>
<organism evidence="2 3">
    <name type="scientific">Carpinus fangiana</name>
    <dbReference type="NCBI Taxonomy" id="176857"/>
    <lineage>
        <taxon>Eukaryota</taxon>
        <taxon>Viridiplantae</taxon>
        <taxon>Streptophyta</taxon>
        <taxon>Embryophyta</taxon>
        <taxon>Tracheophyta</taxon>
        <taxon>Spermatophyta</taxon>
        <taxon>Magnoliopsida</taxon>
        <taxon>eudicotyledons</taxon>
        <taxon>Gunneridae</taxon>
        <taxon>Pentapetalae</taxon>
        <taxon>rosids</taxon>
        <taxon>fabids</taxon>
        <taxon>Fagales</taxon>
        <taxon>Betulaceae</taxon>
        <taxon>Carpinus</taxon>
    </lineage>
</organism>
<dbReference type="Proteomes" id="UP000327013">
    <property type="component" value="Chromosome 4"/>
</dbReference>
<reference evidence="2 3" key="1">
    <citation type="submission" date="2019-06" db="EMBL/GenBank/DDBJ databases">
        <title>A chromosomal-level reference genome of Carpinus fangiana (Coryloideae, Betulaceae).</title>
        <authorList>
            <person name="Yang X."/>
            <person name="Wang Z."/>
            <person name="Zhang L."/>
            <person name="Hao G."/>
            <person name="Liu J."/>
            <person name="Yang Y."/>
        </authorList>
    </citation>
    <scope>NUCLEOTIDE SEQUENCE [LARGE SCALE GENOMIC DNA]</scope>
    <source>
        <strain evidence="2">Cfa_2016G</strain>
        <tissue evidence="2">Leaf</tissue>
    </source>
</reference>
<keyword evidence="3" id="KW-1185">Reference proteome</keyword>
<dbReference type="OrthoDB" id="2162691at2759"/>
<feature type="coiled-coil region" evidence="1">
    <location>
        <begin position="119"/>
        <end position="153"/>
    </location>
</feature>
<dbReference type="GO" id="GO:0043069">
    <property type="term" value="P:negative regulation of programmed cell death"/>
    <property type="evidence" value="ECO:0007669"/>
    <property type="project" value="TreeGrafter"/>
</dbReference>
<dbReference type="EMBL" id="CM017324">
    <property type="protein sequence ID" value="KAE8038572.1"/>
    <property type="molecule type" value="Genomic_DNA"/>
</dbReference>
<evidence type="ECO:0000313" key="3">
    <source>
        <dbReference type="Proteomes" id="UP000327013"/>
    </source>
</evidence>
<evidence type="ECO:0000313" key="2">
    <source>
        <dbReference type="EMBL" id="KAE8038572.1"/>
    </source>
</evidence>
<proteinExistence type="predicted"/>
<name>A0A660KQ73_9ROSI</name>
<accession>A0A660KQ73</accession>